<dbReference type="PROSITE" id="PS50930">
    <property type="entry name" value="HTH_LYTTR"/>
    <property type="match status" value="1"/>
</dbReference>
<feature type="domain" description="HTH LytTR-type" evidence="2">
    <location>
        <begin position="185"/>
        <end position="254"/>
    </location>
</feature>
<dbReference type="GO" id="GO:0003677">
    <property type="term" value="F:DNA binding"/>
    <property type="evidence" value="ECO:0007669"/>
    <property type="project" value="UniProtKB-KW"/>
</dbReference>
<dbReference type="SMART" id="SM00850">
    <property type="entry name" value="LytTR"/>
    <property type="match status" value="1"/>
</dbReference>
<evidence type="ECO:0000313" key="4">
    <source>
        <dbReference type="Proteomes" id="UP001491088"/>
    </source>
</evidence>
<sequence>MIALLLGTVIPVLLITLEPFDNSNSFSYKYLILSGYSVCIIIPILIFHPIENYVYKIQTKRWFIVNECIYIISTLFVIFIFSFFYHFFVISGLTSFTYELIWSFIKSFGVPFTPIVVPLWLYLRSKYGQIEVPDYDKSSTKKVKKITINGTNKSETLTIFESDFIFAKAQQNYVDIYFNTDKGMQQKTLRSTLSNIIKQLPKAWQVHRSYLVNLDYLKTVEGNARKRFIRITTTEETIPISQVYYKALNKRLSNSSQELQK</sequence>
<feature type="transmembrane region" description="Helical" evidence="1">
    <location>
        <begin position="100"/>
        <end position="123"/>
    </location>
</feature>
<name>A0ABZ2TNB7_9FLAO</name>
<evidence type="ECO:0000259" key="2">
    <source>
        <dbReference type="PROSITE" id="PS50930"/>
    </source>
</evidence>
<dbReference type="Gene3D" id="2.40.50.1020">
    <property type="entry name" value="LytTr DNA-binding domain"/>
    <property type="match status" value="1"/>
</dbReference>
<feature type="transmembrane region" description="Helical" evidence="1">
    <location>
        <begin position="30"/>
        <end position="47"/>
    </location>
</feature>
<dbReference type="PANTHER" id="PTHR37299">
    <property type="entry name" value="TRANSCRIPTIONAL REGULATOR-RELATED"/>
    <property type="match status" value="1"/>
</dbReference>
<organism evidence="3 4">
    <name type="scientific">Polaribacter marinaquae</name>
    <dbReference type="NCBI Taxonomy" id="1642819"/>
    <lineage>
        <taxon>Bacteria</taxon>
        <taxon>Pseudomonadati</taxon>
        <taxon>Bacteroidota</taxon>
        <taxon>Flavobacteriia</taxon>
        <taxon>Flavobacteriales</taxon>
        <taxon>Flavobacteriaceae</taxon>
    </lineage>
</organism>
<proteinExistence type="predicted"/>
<feature type="transmembrane region" description="Helical" evidence="1">
    <location>
        <begin position="68"/>
        <end position="88"/>
    </location>
</feature>
<protein>
    <submittedName>
        <fullName evidence="3">LytTR family DNA-binding domain-containing protein</fullName>
    </submittedName>
</protein>
<reference evidence="3 4" key="1">
    <citation type="submission" date="2024-03" db="EMBL/GenBank/DDBJ databases">
        <authorList>
            <person name="Cao K."/>
        </authorList>
    </citation>
    <scope>NUCLEOTIDE SEQUENCE [LARGE SCALE GENOMIC DNA]</scope>
    <source>
        <strain evidence="3 4">MCCC 1K00696</strain>
    </source>
</reference>
<evidence type="ECO:0000256" key="1">
    <source>
        <dbReference type="SAM" id="Phobius"/>
    </source>
</evidence>
<dbReference type="EMBL" id="CP150496">
    <property type="protein sequence ID" value="WYW54627.1"/>
    <property type="molecule type" value="Genomic_DNA"/>
</dbReference>
<dbReference type="InterPro" id="IPR046947">
    <property type="entry name" value="LytR-like"/>
</dbReference>
<keyword evidence="1" id="KW-0812">Transmembrane</keyword>
<dbReference type="Proteomes" id="UP001491088">
    <property type="component" value="Chromosome"/>
</dbReference>
<keyword evidence="4" id="KW-1185">Reference proteome</keyword>
<evidence type="ECO:0000313" key="3">
    <source>
        <dbReference type="EMBL" id="WYW54627.1"/>
    </source>
</evidence>
<dbReference type="PANTHER" id="PTHR37299:SF1">
    <property type="entry name" value="STAGE 0 SPORULATION PROTEIN A HOMOLOG"/>
    <property type="match status" value="1"/>
</dbReference>
<keyword evidence="1" id="KW-0472">Membrane</keyword>
<keyword evidence="3" id="KW-0238">DNA-binding</keyword>
<dbReference type="Pfam" id="PF04397">
    <property type="entry name" value="LytTR"/>
    <property type="match status" value="1"/>
</dbReference>
<keyword evidence="1" id="KW-1133">Transmembrane helix</keyword>
<dbReference type="InterPro" id="IPR007492">
    <property type="entry name" value="LytTR_DNA-bd_dom"/>
</dbReference>
<accession>A0ABZ2TNB7</accession>
<dbReference type="RefSeq" id="WP_340931727.1">
    <property type="nucleotide sequence ID" value="NZ_CP150496.1"/>
</dbReference>
<gene>
    <name evidence="3" type="ORF">WG950_08810</name>
</gene>